<accession>A0A423W413</accession>
<sequence length="274" mass="31116">MEFALTFGSIGDIIALCHVVYRFGQAMKDATAICTEYQDLRTDLEGFVRILMQVVATYEQHDNSVFMNELGRVSRDVVNQCGDLILQEINRLEARYGDYIRAQGSQSKVKRAYKMLEMSLREKESFCNLQDKLRMNTERLSLLTALAAQRSARVDSATLRARIEEVHSLLDPLQQGQAKMLHLLKTHEATAQLQTSTLDDVKRQLNVQAQNCGTLLKYAQSSTAMLVELKDMMTDVSRNVIRLQFQASDAMFFEGPNPTRGLPVYSRIEDPRVP</sequence>
<proteinExistence type="predicted"/>
<organism evidence="1 2">
    <name type="scientific">Cytospora schulzeri</name>
    <dbReference type="NCBI Taxonomy" id="448051"/>
    <lineage>
        <taxon>Eukaryota</taxon>
        <taxon>Fungi</taxon>
        <taxon>Dikarya</taxon>
        <taxon>Ascomycota</taxon>
        <taxon>Pezizomycotina</taxon>
        <taxon>Sordariomycetes</taxon>
        <taxon>Sordariomycetidae</taxon>
        <taxon>Diaporthales</taxon>
        <taxon>Cytosporaceae</taxon>
        <taxon>Cytospora</taxon>
    </lineage>
</organism>
<dbReference type="OrthoDB" id="3045089at2759"/>
<dbReference type="AlphaFoldDB" id="A0A423W413"/>
<evidence type="ECO:0000313" key="2">
    <source>
        <dbReference type="Proteomes" id="UP000283895"/>
    </source>
</evidence>
<dbReference type="PANTHER" id="PTHR38886:SF1">
    <property type="entry name" value="NACHT-NTPASE AND P-LOOP NTPASES N-TERMINAL DOMAIN-CONTAINING PROTEIN"/>
    <property type="match status" value="1"/>
</dbReference>
<dbReference type="Proteomes" id="UP000283895">
    <property type="component" value="Unassembled WGS sequence"/>
</dbReference>
<dbReference type="STRING" id="356882.A0A423W413"/>
<name>A0A423W413_9PEZI</name>
<reference evidence="1 2" key="1">
    <citation type="submission" date="2015-09" db="EMBL/GenBank/DDBJ databases">
        <title>Host preference determinants of Valsa canker pathogens revealed by comparative genomics.</title>
        <authorList>
            <person name="Yin Z."/>
            <person name="Huang L."/>
        </authorList>
    </citation>
    <scope>NUCLEOTIDE SEQUENCE [LARGE SCALE GENOMIC DNA]</scope>
    <source>
        <strain evidence="1 2">03-1</strain>
    </source>
</reference>
<gene>
    <name evidence="1" type="ORF">VMCG_07055</name>
</gene>
<comment type="caution">
    <text evidence="1">The sequence shown here is derived from an EMBL/GenBank/DDBJ whole genome shotgun (WGS) entry which is preliminary data.</text>
</comment>
<evidence type="ECO:0000313" key="1">
    <source>
        <dbReference type="EMBL" id="ROV98050.1"/>
    </source>
</evidence>
<evidence type="ECO:0008006" key="3">
    <source>
        <dbReference type="Google" id="ProtNLM"/>
    </source>
</evidence>
<dbReference type="PANTHER" id="PTHR38886">
    <property type="entry name" value="SESA DOMAIN-CONTAINING PROTEIN"/>
    <property type="match status" value="1"/>
</dbReference>
<keyword evidence="2" id="KW-1185">Reference proteome</keyword>
<dbReference type="EMBL" id="LKEA01000027">
    <property type="protein sequence ID" value="ROV98050.1"/>
    <property type="molecule type" value="Genomic_DNA"/>
</dbReference>
<protein>
    <recommendedName>
        <fullName evidence="3">Fungal N-terminal domain-containing protein</fullName>
    </recommendedName>
</protein>